<keyword evidence="2" id="KW-0540">Nuclease</keyword>
<evidence type="ECO:0000256" key="3">
    <source>
        <dbReference type="ARBA" id="ARBA00022801"/>
    </source>
</evidence>
<organism evidence="6 7">
    <name type="scientific">Burkholderia cepacia</name>
    <name type="common">Pseudomonas cepacia</name>
    <dbReference type="NCBI Taxonomy" id="292"/>
    <lineage>
        <taxon>Bacteria</taxon>
        <taxon>Pseudomonadati</taxon>
        <taxon>Pseudomonadota</taxon>
        <taxon>Betaproteobacteria</taxon>
        <taxon>Burkholderiales</taxon>
        <taxon>Burkholderiaceae</taxon>
        <taxon>Burkholderia</taxon>
        <taxon>Burkholderia cepacia complex</taxon>
    </lineage>
</organism>
<feature type="domain" description="VRR-NUC" evidence="5">
    <location>
        <begin position="80"/>
        <end position="204"/>
    </location>
</feature>
<dbReference type="SMART" id="SM00990">
    <property type="entry name" value="VRR_NUC"/>
    <property type="match status" value="1"/>
</dbReference>
<comment type="cofactor">
    <cofactor evidence="1">
        <name>Mg(2+)</name>
        <dbReference type="ChEBI" id="CHEBI:18420"/>
    </cofactor>
</comment>
<evidence type="ECO:0000256" key="4">
    <source>
        <dbReference type="SAM" id="Phobius"/>
    </source>
</evidence>
<protein>
    <submittedName>
        <fullName evidence="6">Nuclease</fullName>
    </submittedName>
</protein>
<evidence type="ECO:0000256" key="1">
    <source>
        <dbReference type="ARBA" id="ARBA00001946"/>
    </source>
</evidence>
<dbReference type="RefSeq" id="WP_059729321.1">
    <property type="nucleotide sequence ID" value="NZ_LOYH01000040.1"/>
</dbReference>
<evidence type="ECO:0000313" key="6">
    <source>
        <dbReference type="EMBL" id="KVK84019.1"/>
    </source>
</evidence>
<dbReference type="EMBL" id="LOYH01000040">
    <property type="protein sequence ID" value="KVK84019.1"/>
    <property type="molecule type" value="Genomic_DNA"/>
</dbReference>
<comment type="caution">
    <text evidence="6">The sequence shown here is derived from an EMBL/GenBank/DDBJ whole genome shotgun (WGS) entry which is preliminary data.</text>
</comment>
<keyword evidence="4" id="KW-0812">Transmembrane</keyword>
<accession>A0A124SPH1</accession>
<evidence type="ECO:0000259" key="5">
    <source>
        <dbReference type="SMART" id="SM00990"/>
    </source>
</evidence>
<gene>
    <name evidence="6" type="ORF">WS90_00815</name>
</gene>
<keyword evidence="4" id="KW-1133">Transmembrane helix</keyword>
<evidence type="ECO:0000256" key="2">
    <source>
        <dbReference type="ARBA" id="ARBA00022722"/>
    </source>
</evidence>
<feature type="transmembrane region" description="Helical" evidence="4">
    <location>
        <begin position="360"/>
        <end position="393"/>
    </location>
</feature>
<keyword evidence="3" id="KW-0378">Hydrolase</keyword>
<proteinExistence type="predicted"/>
<keyword evidence="4" id="KW-0472">Membrane</keyword>
<feature type="transmembrane region" description="Helical" evidence="4">
    <location>
        <begin position="399"/>
        <end position="420"/>
    </location>
</feature>
<evidence type="ECO:0000313" key="7">
    <source>
        <dbReference type="Proteomes" id="UP000069001"/>
    </source>
</evidence>
<dbReference type="GO" id="GO:0004518">
    <property type="term" value="F:nuclease activity"/>
    <property type="evidence" value="ECO:0007669"/>
    <property type="project" value="UniProtKB-KW"/>
</dbReference>
<dbReference type="Proteomes" id="UP000069001">
    <property type="component" value="Unassembled WGS sequence"/>
</dbReference>
<reference evidence="6 7" key="1">
    <citation type="submission" date="2015-11" db="EMBL/GenBank/DDBJ databases">
        <title>Expanding the genomic diversity of Burkholderia species for the development of highly accurate diagnostics.</title>
        <authorList>
            <person name="Sahl J."/>
            <person name="Keim P."/>
            <person name="Wagner D."/>
        </authorList>
    </citation>
    <scope>NUCLEOTIDE SEQUENCE [LARGE SCALE GENOMIC DNA]</scope>
    <source>
        <strain evidence="6 7">MSMB1302</strain>
    </source>
</reference>
<dbReference type="GO" id="GO:0016788">
    <property type="term" value="F:hydrolase activity, acting on ester bonds"/>
    <property type="evidence" value="ECO:0007669"/>
    <property type="project" value="InterPro"/>
</dbReference>
<dbReference type="InterPro" id="IPR014883">
    <property type="entry name" value="VRR_NUC"/>
</dbReference>
<dbReference type="AlphaFoldDB" id="A0A124SPH1"/>
<sequence>MGGSLQPAGACETIKERVREYALLPPGTKGYLQEKVEKALKTAKYVPVKLRDGSIGYRLLMQSAMSVPMIIEEEFEWKWLSKYKAEVSFDMEPTEVLGPDVAPIPFLSNERPLGSERRRSLNPFPPGATVGLLRRPDVIIVEDKAILWPGRGTVDREGGRHVNNLLRLVEVKFPGDTLGRAQELAYQAIAGDFKNRMTVIDVTDCNGDLEKIPKPVPIPAPKTNDEKERQTVPIRSVPAVPHHVWYEDWWQKAHEFGEEVEHAVAPVWDAVHRGYSYVSAETSAFLHQHAAWMFTAGQWVADKAHSAWVWVDEKGHEVFRYTAAQLKAGWEAIVQMTDMTWDVLTHIDWAQVGVTLLKGAAIAVAIVVGVAIVILLLPELIAIFAALCAIIAAGAEAAAGLAAALGVVLGGGSAVAALAAS</sequence>
<name>A0A124SPH1_BURCE</name>